<dbReference type="STRING" id="653733.Selin_1458"/>
<dbReference type="InterPro" id="IPR010563">
    <property type="entry name" value="TraK_N"/>
</dbReference>
<evidence type="ECO:0000256" key="1">
    <source>
        <dbReference type="SAM" id="SignalP"/>
    </source>
</evidence>
<dbReference type="Proteomes" id="UP000002572">
    <property type="component" value="Chromosome"/>
</dbReference>
<feature type="signal peptide" evidence="1">
    <location>
        <begin position="1"/>
        <end position="19"/>
    </location>
</feature>
<dbReference type="AlphaFoldDB" id="E6W6U9"/>
<dbReference type="RefSeq" id="WP_013506073.1">
    <property type="nucleotide sequence ID" value="NC_014836.1"/>
</dbReference>
<evidence type="ECO:0000313" key="5">
    <source>
        <dbReference type="Proteomes" id="UP000002572"/>
    </source>
</evidence>
<proteinExistence type="predicted"/>
<dbReference type="OrthoDB" id="5393066at2"/>
<dbReference type="InParanoid" id="E6W6U9"/>
<dbReference type="Pfam" id="PF06586">
    <property type="entry name" value="TraK_N"/>
    <property type="match status" value="1"/>
</dbReference>
<accession>E6W6U9</accession>
<keyword evidence="1" id="KW-0732">Signal</keyword>
<feature type="domain" description="TraK C-terminal" evidence="3">
    <location>
        <begin position="143"/>
        <end position="244"/>
    </location>
</feature>
<evidence type="ECO:0000313" key="4">
    <source>
        <dbReference type="EMBL" id="ADU66192.1"/>
    </source>
</evidence>
<evidence type="ECO:0000259" key="2">
    <source>
        <dbReference type="Pfam" id="PF06586"/>
    </source>
</evidence>
<dbReference type="KEGG" id="din:Selin_1458"/>
<sequence>MKRTIATLFTLLCLPLYSAATIKPDIPTPIELSNLEPNRILCPIGDHVSQIVFADDKPLTVQYQNTQAFLQFKHAVVSDETGNEVERLHYSESTDLYAICGDDVYHLVASPKAIRGQTIRLGDPGLQNIRNTLADFRQLDIVDRAQHIVERAYTENLPTSWQVWNERKEPLDQFDQITAHHRRTIEAPGTGLQLREYVIISKQSGVELTERDFIHPPFTHHPFFISLVDHRLQKGEQTRLFVVERVR</sequence>
<dbReference type="eggNOG" id="ENOG503275J">
    <property type="taxonomic scope" value="Bacteria"/>
</dbReference>
<gene>
    <name evidence="4" type="ordered locus">Selin_1458</name>
</gene>
<keyword evidence="5" id="KW-1185">Reference proteome</keyword>
<evidence type="ECO:0000259" key="3">
    <source>
        <dbReference type="Pfam" id="PF23536"/>
    </source>
</evidence>
<dbReference type="EMBL" id="CP002432">
    <property type="protein sequence ID" value="ADU66192.1"/>
    <property type="molecule type" value="Genomic_DNA"/>
</dbReference>
<dbReference type="Pfam" id="PF23536">
    <property type="entry name" value="TraK_C"/>
    <property type="match status" value="1"/>
</dbReference>
<reference evidence="4 5" key="1">
    <citation type="submission" date="2010-12" db="EMBL/GenBank/DDBJ databases">
        <title>Complete sequence of Desulfurispirillum indicum S5.</title>
        <authorList>
            <consortium name="US DOE Joint Genome Institute"/>
            <person name="Lucas S."/>
            <person name="Copeland A."/>
            <person name="Lapidus A."/>
            <person name="Cheng J.-F."/>
            <person name="Goodwin L."/>
            <person name="Pitluck S."/>
            <person name="Chertkov O."/>
            <person name="Held B."/>
            <person name="Detter J.C."/>
            <person name="Han C."/>
            <person name="Tapia R."/>
            <person name="Land M."/>
            <person name="Hauser L."/>
            <person name="Kyrpides N."/>
            <person name="Ivanova N."/>
            <person name="Mikhailova N."/>
            <person name="Haggblom M."/>
            <person name="Rauschenbach I."/>
            <person name="Bini E."/>
            <person name="Woyke T."/>
        </authorList>
    </citation>
    <scope>NUCLEOTIDE SEQUENCE [LARGE SCALE GENOMIC DNA]</scope>
    <source>
        <strain evidence="5">ATCC BAA-1389 / DSM 22839 / S5</strain>
    </source>
</reference>
<protein>
    <recommendedName>
        <fullName evidence="6">TraK protein</fullName>
    </recommendedName>
</protein>
<evidence type="ECO:0008006" key="6">
    <source>
        <dbReference type="Google" id="ProtNLM"/>
    </source>
</evidence>
<name>E6W6U9_DESIS</name>
<organism evidence="4 5">
    <name type="scientific">Desulfurispirillum indicum (strain ATCC BAA-1389 / DSM 22839 / S5)</name>
    <dbReference type="NCBI Taxonomy" id="653733"/>
    <lineage>
        <taxon>Bacteria</taxon>
        <taxon>Pseudomonadati</taxon>
        <taxon>Chrysiogenota</taxon>
        <taxon>Chrysiogenia</taxon>
        <taxon>Chrysiogenales</taxon>
        <taxon>Chrysiogenaceae</taxon>
        <taxon>Desulfurispirillum</taxon>
    </lineage>
</organism>
<dbReference type="InterPro" id="IPR055397">
    <property type="entry name" value="TraK_C"/>
</dbReference>
<feature type="chain" id="PRO_5003214364" description="TraK protein" evidence="1">
    <location>
        <begin position="20"/>
        <end position="247"/>
    </location>
</feature>
<dbReference type="HOGENOM" id="CLU_1123140_0_0_0"/>
<feature type="domain" description="TraK N-terminal" evidence="2">
    <location>
        <begin position="23"/>
        <end position="121"/>
    </location>
</feature>